<dbReference type="EMBL" id="QUAJ01000001">
    <property type="protein sequence ID" value="REI43302.1"/>
    <property type="molecule type" value="Genomic_DNA"/>
</dbReference>
<gene>
    <name evidence="3" type="ORF">DYH56_01205</name>
</gene>
<keyword evidence="1" id="KW-1133">Transmembrane helix</keyword>
<evidence type="ECO:0000256" key="1">
    <source>
        <dbReference type="SAM" id="Phobius"/>
    </source>
</evidence>
<reference evidence="3 4" key="1">
    <citation type="submission" date="2018-08" db="EMBL/GenBank/DDBJ databases">
        <title>Draft genome sequence of Psychrilyobacter sp. strain SD5 isolated from Black Sea water.</title>
        <authorList>
            <person name="Yadav S."/>
            <person name="Villanueva L."/>
            <person name="Damste J.S.S."/>
        </authorList>
    </citation>
    <scope>NUCLEOTIDE SEQUENCE [LARGE SCALE GENOMIC DNA]</scope>
    <source>
        <strain evidence="3 4">SD5</strain>
    </source>
</reference>
<evidence type="ECO:0000313" key="3">
    <source>
        <dbReference type="EMBL" id="REI43302.1"/>
    </source>
</evidence>
<keyword evidence="4" id="KW-1185">Reference proteome</keyword>
<keyword evidence="1" id="KW-0812">Transmembrane</keyword>
<evidence type="ECO:0000259" key="2">
    <source>
        <dbReference type="SMART" id="SM00909"/>
    </source>
</evidence>
<evidence type="ECO:0000313" key="4">
    <source>
        <dbReference type="Proteomes" id="UP000263486"/>
    </source>
</evidence>
<organism evidence="3 4">
    <name type="scientific">Psychrilyobacter piezotolerans</name>
    <dbReference type="NCBI Taxonomy" id="2293438"/>
    <lineage>
        <taxon>Bacteria</taxon>
        <taxon>Fusobacteriati</taxon>
        <taxon>Fusobacteriota</taxon>
        <taxon>Fusobacteriia</taxon>
        <taxon>Fusobacteriales</taxon>
        <taxon>Fusobacteriaceae</taxon>
        <taxon>Psychrilyobacter</taxon>
    </lineage>
</organism>
<keyword evidence="1" id="KW-0472">Membrane</keyword>
<name>A0ABX9KLS4_9FUSO</name>
<feature type="transmembrane region" description="Helical" evidence="1">
    <location>
        <begin position="7"/>
        <end position="28"/>
    </location>
</feature>
<sequence>MKDKKSLIILGSSITFLLISSIFFYKYVTMGDEIPIKKITNHKNIQAIIDIKIVKIYTPNDSLDRLVPSDIEIVKEDFASEVKSIFNGIHEQSNYQIRDENGNYYPFMDSDITLLNSYLVGDKLYLNLSSNITKSIQTKEQELLIIYSLVNTYTSLEGINRVKILIDDVEVNRLKWYSLKTFYTKNLDI</sequence>
<dbReference type="RefSeq" id="WP_114641021.1">
    <property type="nucleotide sequence ID" value="NZ_JAACIO010000001.1"/>
</dbReference>
<dbReference type="InterPro" id="IPR019606">
    <property type="entry name" value="GerMN"/>
</dbReference>
<protein>
    <recommendedName>
        <fullName evidence="2">GerMN domain-containing protein</fullName>
    </recommendedName>
</protein>
<comment type="caution">
    <text evidence="3">The sequence shown here is derived from an EMBL/GenBank/DDBJ whole genome shotgun (WGS) entry which is preliminary data.</text>
</comment>
<accession>A0ABX9KLS4</accession>
<dbReference type="Proteomes" id="UP000263486">
    <property type="component" value="Unassembled WGS sequence"/>
</dbReference>
<proteinExistence type="predicted"/>
<feature type="domain" description="GerMN" evidence="2">
    <location>
        <begin position="82"/>
        <end position="175"/>
    </location>
</feature>
<dbReference type="Pfam" id="PF10646">
    <property type="entry name" value="Germane"/>
    <property type="match status" value="1"/>
</dbReference>
<dbReference type="SMART" id="SM00909">
    <property type="entry name" value="Germane"/>
    <property type="match status" value="1"/>
</dbReference>